<dbReference type="InterPro" id="IPR041726">
    <property type="entry name" value="ACAD10_11_N"/>
</dbReference>
<dbReference type="PATRIC" id="fig|1280951.3.peg.3278"/>
<accession>A0A059F8Y7</accession>
<feature type="domain" description="Aminoglycoside phosphotransferase" evidence="1">
    <location>
        <begin position="31"/>
        <end position="262"/>
    </location>
</feature>
<organism evidence="2 3">
    <name type="scientific">Hyphomonas hirschiana VP5</name>
    <dbReference type="NCBI Taxonomy" id="1280951"/>
    <lineage>
        <taxon>Bacteria</taxon>
        <taxon>Pseudomonadati</taxon>
        <taxon>Pseudomonadota</taxon>
        <taxon>Alphaproteobacteria</taxon>
        <taxon>Hyphomonadales</taxon>
        <taxon>Hyphomonadaceae</taxon>
        <taxon>Hyphomonas</taxon>
    </lineage>
</organism>
<dbReference type="InterPro" id="IPR002575">
    <property type="entry name" value="Aminoglycoside_PTrfase"/>
</dbReference>
<dbReference type="SUPFAM" id="SSF56112">
    <property type="entry name" value="Protein kinase-like (PK-like)"/>
    <property type="match status" value="1"/>
</dbReference>
<proteinExistence type="predicted"/>
<evidence type="ECO:0000313" key="3">
    <source>
        <dbReference type="Proteomes" id="UP000025061"/>
    </source>
</evidence>
<dbReference type="EMBL" id="ARYI01000020">
    <property type="protein sequence ID" value="KCZ87055.1"/>
    <property type="molecule type" value="Genomic_DNA"/>
</dbReference>
<name>A0A059F8Y7_9PROT</name>
<dbReference type="Gene3D" id="3.90.1200.10">
    <property type="match status" value="1"/>
</dbReference>
<dbReference type="InterPro" id="IPR051678">
    <property type="entry name" value="AGP_Transferase"/>
</dbReference>
<comment type="caution">
    <text evidence="2">The sequence shown here is derived from an EMBL/GenBank/DDBJ whole genome shotgun (WGS) entry which is preliminary data.</text>
</comment>
<dbReference type="PANTHER" id="PTHR21310:SF40">
    <property type="entry name" value="AMINOGLYCOSIDE PHOSPHOTRANSFERASE DOMAIN-CONTAINING PROTEIN-RELATED"/>
    <property type="match status" value="1"/>
</dbReference>
<dbReference type="AlphaFoldDB" id="A0A059F8Y7"/>
<dbReference type="CDD" id="cd05154">
    <property type="entry name" value="ACAD10_11_N-like"/>
    <property type="match status" value="1"/>
</dbReference>
<keyword evidence="2" id="KW-0808">Transferase</keyword>
<evidence type="ECO:0000313" key="2">
    <source>
        <dbReference type="EMBL" id="KCZ87055.1"/>
    </source>
</evidence>
<keyword evidence="3" id="KW-1185">Reference proteome</keyword>
<gene>
    <name evidence="2" type="ORF">HHI_16267</name>
</gene>
<dbReference type="PANTHER" id="PTHR21310">
    <property type="entry name" value="AMINOGLYCOSIDE PHOSPHOTRANSFERASE-RELATED-RELATED"/>
    <property type="match status" value="1"/>
</dbReference>
<dbReference type="Pfam" id="PF01636">
    <property type="entry name" value="APH"/>
    <property type="match status" value="1"/>
</dbReference>
<reference evidence="2 3" key="1">
    <citation type="submission" date="2013-04" db="EMBL/GenBank/DDBJ databases">
        <title>Hyphomonas hirschiana VP5 Genome Sequencing.</title>
        <authorList>
            <person name="Lai Q."/>
            <person name="Shao Z."/>
        </authorList>
    </citation>
    <scope>NUCLEOTIDE SEQUENCE [LARGE SCALE GENOMIC DNA]</scope>
    <source>
        <strain evidence="2 3">VP5</strain>
    </source>
</reference>
<evidence type="ECO:0000259" key="1">
    <source>
        <dbReference type="Pfam" id="PF01636"/>
    </source>
</evidence>
<protein>
    <submittedName>
        <fullName evidence="2">Phosphotransferase enzyme family protein</fullName>
    </submittedName>
</protein>
<dbReference type="Proteomes" id="UP000025061">
    <property type="component" value="Unassembled WGS sequence"/>
</dbReference>
<sequence length="343" mass="37615">MSIPVDLTALAAWMDTQHLGEGPITEAALLAGGTQNILLKFTRSGRAYVLRRPPPVLRANSNETMRREARMLAALKGTNVPHPGLIAACPDETILGAAFYLMEPVDGYAPTTGLPEPFLSSPELRHQMGLSLVDGIAALGAQDYLALGLEGLGKVDNYLERQVGRWKAQLESYADTPEWDGRKDLPGVNRIGEWLESHRPQSFQPGIIHGDYHLGNVMYLFDAPRLAAIVDWELTTIGDPLLDLGWLLATWPDTADKSSAGTVAVQPWEGFPSADELVAHYAKQTTRDLSGIHWYGVLACYKLGIILEGTYARACAGKAPKATGDDLHRRTIWLLERALRWIS</sequence>
<dbReference type="Gene3D" id="3.30.200.20">
    <property type="entry name" value="Phosphorylase Kinase, domain 1"/>
    <property type="match status" value="1"/>
</dbReference>
<dbReference type="GO" id="GO:0016740">
    <property type="term" value="F:transferase activity"/>
    <property type="evidence" value="ECO:0007669"/>
    <property type="project" value="UniProtKB-KW"/>
</dbReference>
<dbReference type="InterPro" id="IPR011009">
    <property type="entry name" value="Kinase-like_dom_sf"/>
</dbReference>